<evidence type="ECO:0000313" key="3">
    <source>
        <dbReference type="EMBL" id="VYU57081.1"/>
    </source>
</evidence>
<organism evidence="3">
    <name type="scientific">Intestinibacter bartlettii</name>
    <dbReference type="NCBI Taxonomy" id="261299"/>
    <lineage>
        <taxon>Bacteria</taxon>
        <taxon>Bacillati</taxon>
        <taxon>Bacillota</taxon>
        <taxon>Clostridia</taxon>
        <taxon>Peptostreptococcales</taxon>
        <taxon>Peptostreptococcaceae</taxon>
        <taxon>Intestinibacter</taxon>
    </lineage>
</organism>
<dbReference type="PANTHER" id="PTHR35792">
    <property type="entry name" value="GENERAL STRESS PROTEIN"/>
    <property type="match status" value="1"/>
</dbReference>
<dbReference type="Pfam" id="PF12732">
    <property type="entry name" value="YtxH"/>
    <property type="match status" value="1"/>
</dbReference>
<proteinExistence type="predicted"/>
<feature type="transmembrane region" description="Helical" evidence="1">
    <location>
        <begin position="6"/>
        <end position="24"/>
    </location>
</feature>
<keyword evidence="1" id="KW-1133">Transmembrane helix</keyword>
<protein>
    <submittedName>
        <fullName evidence="2">YtxH domain-containing protein</fullName>
    </submittedName>
    <submittedName>
        <fullName evidence="3">YtxH-like protein</fullName>
    </submittedName>
</protein>
<evidence type="ECO:0000313" key="2">
    <source>
        <dbReference type="EMBL" id="MCB5446664.1"/>
    </source>
</evidence>
<reference evidence="2 4" key="2">
    <citation type="submission" date="2021-10" db="EMBL/GenBank/DDBJ databases">
        <title>Collection of gut derived symbiotic bacterial strains cultured from healthy donors.</title>
        <authorList>
            <person name="Lin H."/>
            <person name="Littmann E."/>
            <person name="Claire K."/>
            <person name="Pamer E."/>
        </authorList>
    </citation>
    <scope>NUCLEOTIDE SEQUENCE [LARGE SCALE GENOMIC DNA]</scope>
    <source>
        <strain evidence="2 4">MSK.17.68</strain>
    </source>
</reference>
<dbReference type="GeneID" id="89563705"/>
<dbReference type="EMBL" id="JAJBMB010000011">
    <property type="protein sequence ID" value="MCB5446664.1"/>
    <property type="molecule type" value="Genomic_DNA"/>
</dbReference>
<keyword evidence="1" id="KW-0812">Transmembrane</keyword>
<dbReference type="PANTHER" id="PTHR35792:SF2">
    <property type="entry name" value="GENERAL STRESS PROTEIN"/>
    <property type="match status" value="1"/>
</dbReference>
<accession>A0A6N3FYK4</accession>
<dbReference type="InterPro" id="IPR052928">
    <property type="entry name" value="Desiccation-related_membrane"/>
</dbReference>
<dbReference type="AlphaFoldDB" id="A0A6N3FYK4"/>
<dbReference type="EMBL" id="CACRUE010000046">
    <property type="protein sequence ID" value="VYU57081.1"/>
    <property type="molecule type" value="Genomic_DNA"/>
</dbReference>
<dbReference type="Proteomes" id="UP001299409">
    <property type="component" value="Unassembled WGS sequence"/>
</dbReference>
<evidence type="ECO:0000313" key="4">
    <source>
        <dbReference type="Proteomes" id="UP001299409"/>
    </source>
</evidence>
<dbReference type="InterPro" id="IPR024623">
    <property type="entry name" value="YtxH"/>
</dbReference>
<keyword evidence="1" id="KW-0472">Membrane</keyword>
<evidence type="ECO:0000256" key="1">
    <source>
        <dbReference type="SAM" id="Phobius"/>
    </source>
</evidence>
<reference evidence="3" key="1">
    <citation type="submission" date="2019-11" db="EMBL/GenBank/DDBJ databases">
        <authorList>
            <person name="Feng L."/>
        </authorList>
    </citation>
    <scope>NUCLEOTIDE SEQUENCE</scope>
    <source>
        <strain evidence="3">IbartlettiiLFYP30</strain>
    </source>
</reference>
<dbReference type="RefSeq" id="WP_007285199.1">
    <property type="nucleotide sequence ID" value="NZ_BAABXU010000001.1"/>
</dbReference>
<gene>
    <name evidence="3" type="ORF">IBLFYP30_00638</name>
    <name evidence="2" type="ORF">LIP50_10660</name>
</gene>
<sequence length="94" mass="10824">MSKKRGRTLTLGVIIGFFIGLFLAPKKGTELRQDAKKKIDTIKENPKDVLHETFEDVKDKVSKLKEDLSEEKMEIKEEDIVVSRTFDNEEGENK</sequence>
<name>A0A6N3FYK4_9FIRM</name>
<keyword evidence="4" id="KW-1185">Reference proteome</keyword>